<gene>
    <name evidence="2" type="ORF">DFR64_1260</name>
</gene>
<comment type="caution">
    <text evidence="2">The sequence shown here is derived from an EMBL/GenBank/DDBJ whole genome shotgun (WGS) entry which is preliminary data.</text>
</comment>
<dbReference type="EMBL" id="QUMS01000001">
    <property type="protein sequence ID" value="REG11381.1"/>
    <property type="molecule type" value="Genomic_DNA"/>
</dbReference>
<protein>
    <submittedName>
        <fullName evidence="2">Tight adherence protein C</fullName>
    </submittedName>
</protein>
<feature type="transmembrane region" description="Helical" evidence="1">
    <location>
        <begin position="83"/>
        <end position="107"/>
    </location>
</feature>
<feature type="transmembrane region" description="Helical" evidence="1">
    <location>
        <begin position="263"/>
        <end position="285"/>
    </location>
</feature>
<organism evidence="2 3">
    <name type="scientific">Pelolinea submarina</name>
    <dbReference type="NCBI Taxonomy" id="913107"/>
    <lineage>
        <taxon>Bacteria</taxon>
        <taxon>Bacillati</taxon>
        <taxon>Chloroflexota</taxon>
        <taxon>Anaerolineae</taxon>
        <taxon>Anaerolineales</taxon>
        <taxon>Anaerolineaceae</taxon>
        <taxon>Pelolinea</taxon>
    </lineage>
</organism>
<reference evidence="2 3" key="1">
    <citation type="submission" date="2018-08" db="EMBL/GenBank/DDBJ databases">
        <title>Genomic Encyclopedia of Type Strains, Phase IV (KMG-IV): sequencing the most valuable type-strain genomes for metagenomic binning, comparative biology and taxonomic classification.</title>
        <authorList>
            <person name="Goeker M."/>
        </authorList>
    </citation>
    <scope>NUCLEOTIDE SEQUENCE [LARGE SCALE GENOMIC DNA]</scope>
    <source>
        <strain evidence="2 3">DSM 23923</strain>
    </source>
</reference>
<evidence type="ECO:0000313" key="3">
    <source>
        <dbReference type="Proteomes" id="UP000256388"/>
    </source>
</evidence>
<sequence>MNEQLLKQILLIGSAALVAMVVYLFASQFSFEKSSGKRVREMIGSNANTFFDRSGEKLVNKMKTGFLGSWKTSLYWAQVSGEYLTWSVGGMLVRGLLAALGIVILILLFGLPYFAWLLVIFAIFMPYLLVNGKATETKKLVKRLLPETATVIAAEMDAGSTAGQAISRAGELPGPLGKVINDAVSQSRQSERAMFSRGASKGVLMEELGRHDLPELSRFAMQLDRVASKGVDASRIMIEIARGLAREYKSQIQQTASNMDNELLVPMTLFFFLPFIVSILVPLMVSLTAAM</sequence>
<keyword evidence="1" id="KW-0812">Transmembrane</keyword>
<proteinExistence type="predicted"/>
<feature type="transmembrane region" description="Helical" evidence="1">
    <location>
        <begin position="6"/>
        <end position="26"/>
    </location>
</feature>
<accession>A0A347ZRY0</accession>
<dbReference type="AlphaFoldDB" id="A0A347ZRY0"/>
<name>A0A347ZRY0_9CHLR</name>
<dbReference type="Proteomes" id="UP000256388">
    <property type="component" value="Unassembled WGS sequence"/>
</dbReference>
<keyword evidence="3" id="KW-1185">Reference proteome</keyword>
<dbReference type="PANTHER" id="PTHR35007">
    <property type="entry name" value="INTEGRAL MEMBRANE PROTEIN-RELATED"/>
    <property type="match status" value="1"/>
</dbReference>
<evidence type="ECO:0000256" key="1">
    <source>
        <dbReference type="SAM" id="Phobius"/>
    </source>
</evidence>
<evidence type="ECO:0000313" key="2">
    <source>
        <dbReference type="EMBL" id="REG11381.1"/>
    </source>
</evidence>
<keyword evidence="1" id="KW-1133">Transmembrane helix</keyword>
<dbReference type="PANTHER" id="PTHR35007:SF3">
    <property type="entry name" value="POSSIBLE CONSERVED ALANINE RICH MEMBRANE PROTEIN"/>
    <property type="match status" value="1"/>
</dbReference>
<dbReference type="OrthoDB" id="157372at2"/>
<keyword evidence="1" id="KW-0472">Membrane</keyword>
<dbReference type="RefSeq" id="WP_116224507.1">
    <property type="nucleotide sequence ID" value="NZ_AP018437.1"/>
</dbReference>